<evidence type="ECO:0000313" key="2">
    <source>
        <dbReference type="Proteomes" id="UP000031549"/>
    </source>
</evidence>
<name>A0A846HDY0_9CYAN</name>
<organism evidence="1 2">
    <name type="scientific">Hassallia byssoidea VB512170</name>
    <dbReference type="NCBI Taxonomy" id="1304833"/>
    <lineage>
        <taxon>Bacteria</taxon>
        <taxon>Bacillati</taxon>
        <taxon>Cyanobacteriota</taxon>
        <taxon>Cyanophyceae</taxon>
        <taxon>Nostocales</taxon>
        <taxon>Tolypothrichaceae</taxon>
        <taxon>Hassallia</taxon>
    </lineage>
</organism>
<dbReference type="InterPro" id="IPR025680">
    <property type="entry name" value="DddI"/>
</dbReference>
<dbReference type="EMBL" id="JTCM02000063">
    <property type="protein sequence ID" value="NEU75263.1"/>
    <property type="molecule type" value="Genomic_DNA"/>
</dbReference>
<protein>
    <submittedName>
        <fullName evidence="1">Uncharacterized protein</fullName>
    </submittedName>
</protein>
<reference evidence="1 2" key="1">
    <citation type="journal article" date="2015" name="Genome Announc.">
        <title>Draft Genome Sequence of Cyanobacterium Hassallia byssoidea Strain VB512170, Isolated from Monuments in India.</title>
        <authorList>
            <person name="Singh D."/>
            <person name="Chandrababunaidu M.M."/>
            <person name="Panda A."/>
            <person name="Sen D."/>
            <person name="Bhattacharyya S."/>
            <person name="Adhikary S.P."/>
            <person name="Tripathy S."/>
        </authorList>
    </citation>
    <scope>NUCLEOTIDE SEQUENCE [LARGE SCALE GENOMIC DNA]</scope>
    <source>
        <strain evidence="1 2">VB512170</strain>
    </source>
</reference>
<dbReference type="AlphaFoldDB" id="A0A846HDY0"/>
<gene>
    <name evidence="1" type="ORF">PI95_022550</name>
</gene>
<sequence length="186" mass="20887">MFVLDLSVEKWVGNRNEGDLIENPSWHQIEAAIRELDGKSKTLVTLGADDEAYMSVGGGELGKYVVNVTFDNINFHILVDLSKSDEIEKLVVGGQEGNYPAKMCVDLLPCLLAARTFTESGKLDSLLCWEEDKYARNGMIKAIAFPKPNTKRNASAYNSTTLHDRKIKQSYYFDIDCNLVLIHDKH</sequence>
<evidence type="ECO:0000313" key="1">
    <source>
        <dbReference type="EMBL" id="NEU75263.1"/>
    </source>
</evidence>
<proteinExistence type="predicted"/>
<keyword evidence="2" id="KW-1185">Reference proteome</keyword>
<dbReference type="Proteomes" id="UP000031549">
    <property type="component" value="Unassembled WGS sequence"/>
</dbReference>
<accession>A0A846HDY0</accession>
<dbReference type="Pfam" id="PF14430">
    <property type="entry name" value="Imm1"/>
    <property type="match status" value="1"/>
</dbReference>
<comment type="caution">
    <text evidence="1">The sequence shown here is derived from an EMBL/GenBank/DDBJ whole genome shotgun (WGS) entry which is preliminary data.</text>
</comment>
<dbReference type="RefSeq" id="WP_163519103.1">
    <property type="nucleotide sequence ID" value="NZ_JTCM02000063.1"/>
</dbReference>